<dbReference type="PROSITE" id="PS50042">
    <property type="entry name" value="CNMP_BINDING_3"/>
    <property type="match status" value="1"/>
</dbReference>
<sequence>MAGLKESTRVELLELGRQKAFLPGETLYRIGDPPDGLHGLIDGRVSLSVPNDSGSVFDCHIGTAGFWVGDMALFSKGNRLITVTAITEVRTWFLPQAALLKAIQARPDLVADFYALAHYSMSIALRLLANLAIPDAAPRVAAWLLFVDESAAEPGQWIEASQEQVGRMNALSLPTARRVLKRMTDQGLVELGYGRLRVLDRARLSDFCAS</sequence>
<dbReference type="Proteomes" id="UP000619079">
    <property type="component" value="Unassembled WGS sequence"/>
</dbReference>
<dbReference type="AlphaFoldDB" id="A0A8J7J650"/>
<comment type="caution">
    <text evidence="5">The sequence shown here is derived from an EMBL/GenBank/DDBJ whole genome shotgun (WGS) entry which is preliminary data.</text>
</comment>
<evidence type="ECO:0000256" key="3">
    <source>
        <dbReference type="ARBA" id="ARBA00023163"/>
    </source>
</evidence>
<keyword evidence="3" id="KW-0804">Transcription</keyword>
<dbReference type="Gene3D" id="2.60.120.10">
    <property type="entry name" value="Jelly Rolls"/>
    <property type="match status" value="1"/>
</dbReference>
<name>A0A8J7J650_9RHOB</name>
<accession>A0A8J7J650</accession>
<dbReference type="SUPFAM" id="SSF51206">
    <property type="entry name" value="cAMP-binding domain-like"/>
    <property type="match status" value="1"/>
</dbReference>
<evidence type="ECO:0000256" key="2">
    <source>
        <dbReference type="ARBA" id="ARBA00023125"/>
    </source>
</evidence>
<organism evidence="5 6">
    <name type="scientific">Sedimentitalea arenosa</name>
    <dbReference type="NCBI Taxonomy" id="2798803"/>
    <lineage>
        <taxon>Bacteria</taxon>
        <taxon>Pseudomonadati</taxon>
        <taxon>Pseudomonadota</taxon>
        <taxon>Alphaproteobacteria</taxon>
        <taxon>Rhodobacterales</taxon>
        <taxon>Paracoccaceae</taxon>
        <taxon>Sedimentitalea</taxon>
    </lineage>
</organism>
<dbReference type="InterPro" id="IPR000595">
    <property type="entry name" value="cNMP-bd_dom"/>
</dbReference>
<dbReference type="PANTHER" id="PTHR24567:SF74">
    <property type="entry name" value="HTH-TYPE TRANSCRIPTIONAL REGULATOR ARCR"/>
    <property type="match status" value="1"/>
</dbReference>
<dbReference type="InterPro" id="IPR018490">
    <property type="entry name" value="cNMP-bd_dom_sf"/>
</dbReference>
<evidence type="ECO:0000259" key="4">
    <source>
        <dbReference type="PROSITE" id="PS50042"/>
    </source>
</evidence>
<dbReference type="EMBL" id="JAELVR010000007">
    <property type="protein sequence ID" value="MBJ6372200.1"/>
    <property type="molecule type" value="Genomic_DNA"/>
</dbReference>
<protein>
    <submittedName>
        <fullName evidence="5">Crp/Fnr family transcriptional regulator</fullName>
    </submittedName>
</protein>
<dbReference type="Pfam" id="PF13545">
    <property type="entry name" value="HTH_Crp_2"/>
    <property type="match status" value="1"/>
</dbReference>
<dbReference type="Gene3D" id="1.10.10.10">
    <property type="entry name" value="Winged helix-like DNA-binding domain superfamily/Winged helix DNA-binding domain"/>
    <property type="match status" value="1"/>
</dbReference>
<dbReference type="CDD" id="cd00038">
    <property type="entry name" value="CAP_ED"/>
    <property type="match status" value="1"/>
</dbReference>
<keyword evidence="1" id="KW-0805">Transcription regulation</keyword>
<dbReference type="InterPro" id="IPR036388">
    <property type="entry name" value="WH-like_DNA-bd_sf"/>
</dbReference>
<dbReference type="GO" id="GO:0005829">
    <property type="term" value="C:cytosol"/>
    <property type="evidence" value="ECO:0007669"/>
    <property type="project" value="TreeGrafter"/>
</dbReference>
<dbReference type="InterPro" id="IPR036390">
    <property type="entry name" value="WH_DNA-bd_sf"/>
</dbReference>
<evidence type="ECO:0000313" key="5">
    <source>
        <dbReference type="EMBL" id="MBJ6372200.1"/>
    </source>
</evidence>
<gene>
    <name evidence="5" type="ORF">JF290_11745</name>
</gene>
<evidence type="ECO:0000313" key="6">
    <source>
        <dbReference type="Proteomes" id="UP000619079"/>
    </source>
</evidence>
<evidence type="ECO:0000256" key="1">
    <source>
        <dbReference type="ARBA" id="ARBA00023015"/>
    </source>
</evidence>
<dbReference type="Pfam" id="PF00027">
    <property type="entry name" value="cNMP_binding"/>
    <property type="match status" value="1"/>
</dbReference>
<dbReference type="GO" id="GO:0003677">
    <property type="term" value="F:DNA binding"/>
    <property type="evidence" value="ECO:0007669"/>
    <property type="project" value="UniProtKB-KW"/>
</dbReference>
<dbReference type="SUPFAM" id="SSF46785">
    <property type="entry name" value="Winged helix' DNA-binding domain"/>
    <property type="match status" value="1"/>
</dbReference>
<feature type="domain" description="Cyclic nucleotide-binding" evidence="4">
    <location>
        <begin position="1"/>
        <end position="103"/>
    </location>
</feature>
<keyword evidence="2" id="KW-0238">DNA-binding</keyword>
<dbReference type="SMART" id="SM00419">
    <property type="entry name" value="HTH_CRP"/>
    <property type="match status" value="1"/>
</dbReference>
<dbReference type="PANTHER" id="PTHR24567">
    <property type="entry name" value="CRP FAMILY TRANSCRIPTIONAL REGULATORY PROTEIN"/>
    <property type="match status" value="1"/>
</dbReference>
<dbReference type="InterPro" id="IPR050397">
    <property type="entry name" value="Env_Response_Regulators"/>
</dbReference>
<dbReference type="RefSeq" id="WP_199025075.1">
    <property type="nucleotide sequence ID" value="NZ_JAELVR010000007.1"/>
</dbReference>
<dbReference type="InterPro" id="IPR012318">
    <property type="entry name" value="HTH_CRP"/>
</dbReference>
<dbReference type="GO" id="GO:0003700">
    <property type="term" value="F:DNA-binding transcription factor activity"/>
    <property type="evidence" value="ECO:0007669"/>
    <property type="project" value="TreeGrafter"/>
</dbReference>
<reference evidence="5" key="1">
    <citation type="submission" date="2020-12" db="EMBL/GenBank/DDBJ databases">
        <title>Sedimentitalea sp. nov., isolated from sand in Incheon.</title>
        <authorList>
            <person name="Kim W."/>
        </authorList>
    </citation>
    <scope>NUCLEOTIDE SEQUENCE</scope>
    <source>
        <strain evidence="5">CAU 1593</strain>
    </source>
</reference>
<proteinExistence type="predicted"/>
<dbReference type="InterPro" id="IPR014710">
    <property type="entry name" value="RmlC-like_jellyroll"/>
</dbReference>
<dbReference type="SMART" id="SM00100">
    <property type="entry name" value="cNMP"/>
    <property type="match status" value="1"/>
</dbReference>
<keyword evidence="6" id="KW-1185">Reference proteome</keyword>